<evidence type="ECO:0000256" key="4">
    <source>
        <dbReference type="ARBA" id="ARBA00023163"/>
    </source>
</evidence>
<dbReference type="EMBL" id="CP019641">
    <property type="protein sequence ID" value="AQQ55307.1"/>
    <property type="molecule type" value="Genomic_DNA"/>
</dbReference>
<dbReference type="PROSITE" id="PS50110">
    <property type="entry name" value="RESPONSE_REGULATORY"/>
    <property type="match status" value="1"/>
</dbReference>
<evidence type="ECO:0000256" key="5">
    <source>
        <dbReference type="PROSITE-ProRule" id="PRU00169"/>
    </source>
</evidence>
<keyword evidence="2" id="KW-0805">Transcription regulation</keyword>
<dbReference type="SMART" id="SM00421">
    <property type="entry name" value="HTH_LUXR"/>
    <property type="match status" value="1"/>
</dbReference>
<keyword evidence="9" id="KW-1185">Reference proteome</keyword>
<organism evidence="8 9">
    <name type="scientific">Planococcus lenghuensis</name>
    <dbReference type="NCBI Taxonomy" id="2213202"/>
    <lineage>
        <taxon>Bacteria</taxon>
        <taxon>Bacillati</taxon>
        <taxon>Bacillota</taxon>
        <taxon>Bacilli</taxon>
        <taxon>Bacillales</taxon>
        <taxon>Caryophanaceae</taxon>
        <taxon>Planococcus</taxon>
    </lineage>
</organism>
<dbReference type="GO" id="GO:0006355">
    <property type="term" value="P:regulation of DNA-templated transcription"/>
    <property type="evidence" value="ECO:0007669"/>
    <property type="project" value="InterPro"/>
</dbReference>
<dbReference type="InterPro" id="IPR011006">
    <property type="entry name" value="CheY-like_superfamily"/>
</dbReference>
<evidence type="ECO:0008006" key="10">
    <source>
        <dbReference type="Google" id="ProtNLM"/>
    </source>
</evidence>
<geneLocation type="plasmid" evidence="8 9">
    <name>unnamed1</name>
</geneLocation>
<dbReference type="PROSITE" id="PS50043">
    <property type="entry name" value="HTH_LUXR_2"/>
    <property type="match status" value="1"/>
</dbReference>
<dbReference type="Pfam" id="PF00072">
    <property type="entry name" value="Response_reg"/>
    <property type="match status" value="1"/>
</dbReference>
<dbReference type="AlphaFoldDB" id="A0A1Q2L5D5"/>
<evidence type="ECO:0000256" key="3">
    <source>
        <dbReference type="ARBA" id="ARBA00023125"/>
    </source>
</evidence>
<evidence type="ECO:0000259" key="7">
    <source>
        <dbReference type="PROSITE" id="PS50110"/>
    </source>
</evidence>
<dbReference type="RefSeq" id="WP_198038776.1">
    <property type="nucleotide sequence ID" value="NZ_CP019641.1"/>
</dbReference>
<evidence type="ECO:0000256" key="1">
    <source>
        <dbReference type="ARBA" id="ARBA00022553"/>
    </source>
</evidence>
<evidence type="ECO:0000313" key="9">
    <source>
        <dbReference type="Proteomes" id="UP000188184"/>
    </source>
</evidence>
<keyword evidence="3" id="KW-0238">DNA-binding</keyword>
<dbReference type="InterPro" id="IPR000792">
    <property type="entry name" value="Tscrpt_reg_LuxR_C"/>
</dbReference>
<keyword evidence="1" id="KW-0597">Phosphoprotein</keyword>
<dbReference type="CDD" id="cd06170">
    <property type="entry name" value="LuxR_C_like"/>
    <property type="match status" value="1"/>
</dbReference>
<dbReference type="SMART" id="SM00448">
    <property type="entry name" value="REC"/>
    <property type="match status" value="1"/>
</dbReference>
<name>A0A1Q2L5D5_9BACL</name>
<dbReference type="SUPFAM" id="SSF52172">
    <property type="entry name" value="CheY-like"/>
    <property type="match status" value="1"/>
</dbReference>
<dbReference type="PANTHER" id="PTHR45566">
    <property type="entry name" value="HTH-TYPE TRANSCRIPTIONAL REGULATOR YHJB-RELATED"/>
    <property type="match status" value="1"/>
</dbReference>
<proteinExistence type="predicted"/>
<sequence length="224" mass="25102">MSVVAILIDRHPVFRTALKHLLQTDSFIKVVAEGATEDEILELYEEYQPDIAIIEPGLIQEGGFAPIKDLLKMYPNARVVVLTTRIDPEAVKKALQAGAVGYLLKDMNAGSIRQALGAIIQGHSYIHPIVLPCLLAEYRRLSTTEQQSSFYQPFIRRPYHLLTKREIEILQLLAEGLSNQAIADQLFISEKTVKNHVSRVLDGLHVRDRTQAVVAAIKNGWVEI</sequence>
<dbReference type="GO" id="GO:0003677">
    <property type="term" value="F:DNA binding"/>
    <property type="evidence" value="ECO:0007669"/>
    <property type="project" value="UniProtKB-KW"/>
</dbReference>
<dbReference type="InterPro" id="IPR051015">
    <property type="entry name" value="EvgA-like"/>
</dbReference>
<keyword evidence="4" id="KW-0804">Transcription</keyword>
<dbReference type="Pfam" id="PF00196">
    <property type="entry name" value="GerE"/>
    <property type="match status" value="1"/>
</dbReference>
<dbReference type="InterPro" id="IPR016032">
    <property type="entry name" value="Sig_transdc_resp-reg_C-effctor"/>
</dbReference>
<dbReference type="PRINTS" id="PR00038">
    <property type="entry name" value="HTHLUXR"/>
</dbReference>
<comment type="caution">
    <text evidence="5">Lacks conserved residue(s) required for the propagation of feature annotation.</text>
</comment>
<dbReference type="KEGG" id="pmar:B0X71_19220"/>
<dbReference type="CDD" id="cd17535">
    <property type="entry name" value="REC_NarL-like"/>
    <property type="match status" value="1"/>
</dbReference>
<dbReference type="Gene3D" id="3.40.50.2300">
    <property type="match status" value="1"/>
</dbReference>
<dbReference type="Proteomes" id="UP000188184">
    <property type="component" value="Plasmid unnamed1"/>
</dbReference>
<evidence type="ECO:0000256" key="2">
    <source>
        <dbReference type="ARBA" id="ARBA00023015"/>
    </source>
</evidence>
<gene>
    <name evidence="8" type="ORF">B0X71_19220</name>
</gene>
<feature type="domain" description="HTH luxR-type" evidence="6">
    <location>
        <begin position="155"/>
        <end position="220"/>
    </location>
</feature>
<dbReference type="SUPFAM" id="SSF46894">
    <property type="entry name" value="C-terminal effector domain of the bipartite response regulators"/>
    <property type="match status" value="1"/>
</dbReference>
<protein>
    <recommendedName>
        <fullName evidence="10">DNA-binding response regulator</fullName>
    </recommendedName>
</protein>
<dbReference type="InterPro" id="IPR058245">
    <property type="entry name" value="NreC/VraR/RcsB-like_REC"/>
</dbReference>
<accession>A0A1Q2L5D5</accession>
<keyword evidence="8" id="KW-0614">Plasmid</keyword>
<evidence type="ECO:0000313" key="8">
    <source>
        <dbReference type="EMBL" id="AQQ55307.1"/>
    </source>
</evidence>
<feature type="domain" description="Response regulatory" evidence="7">
    <location>
        <begin position="4"/>
        <end position="120"/>
    </location>
</feature>
<dbReference type="InterPro" id="IPR001789">
    <property type="entry name" value="Sig_transdc_resp-reg_receiver"/>
</dbReference>
<dbReference type="PANTHER" id="PTHR45566:SF2">
    <property type="entry name" value="NARL SUBFAMILY"/>
    <property type="match status" value="1"/>
</dbReference>
<evidence type="ECO:0000259" key="6">
    <source>
        <dbReference type="PROSITE" id="PS50043"/>
    </source>
</evidence>
<reference evidence="8 9" key="1">
    <citation type="submission" date="2017-02" db="EMBL/GenBank/DDBJ databases">
        <title>The complete genomic sequence of a novel cold adapted crude oil-degrading bacterium Planococcus qaidamina Y42.</title>
        <authorList>
            <person name="Yang R."/>
        </authorList>
    </citation>
    <scope>NUCLEOTIDE SEQUENCE [LARGE SCALE GENOMIC DNA]</scope>
    <source>
        <strain evidence="8 9">Y42</strain>
        <plasmid evidence="8 9">unnamed1</plasmid>
    </source>
</reference>
<dbReference type="GO" id="GO:0000160">
    <property type="term" value="P:phosphorelay signal transduction system"/>
    <property type="evidence" value="ECO:0007669"/>
    <property type="project" value="InterPro"/>
</dbReference>